<feature type="active site" evidence="1">
    <location>
        <position position="322"/>
    </location>
</feature>
<dbReference type="Pfam" id="PF02661">
    <property type="entry name" value="Fic"/>
    <property type="match status" value="1"/>
</dbReference>
<protein>
    <submittedName>
        <fullName evidence="4">Filamentation induced by cAMP protein Fic</fullName>
    </submittedName>
</protein>
<dbReference type="STRING" id="28092.WM40_19495"/>
<keyword evidence="2" id="KW-0547">Nucleotide-binding</keyword>
<dbReference type="PROSITE" id="PS51459">
    <property type="entry name" value="FIDO"/>
    <property type="match status" value="1"/>
</dbReference>
<dbReference type="AlphaFoldDB" id="A0A0F5JXU0"/>
<dbReference type="PANTHER" id="PTHR13504:SF38">
    <property type="entry name" value="FIDO DOMAIN-CONTAINING PROTEIN"/>
    <property type="match status" value="1"/>
</dbReference>
<dbReference type="GO" id="GO:0005524">
    <property type="term" value="F:ATP binding"/>
    <property type="evidence" value="ECO:0007669"/>
    <property type="project" value="UniProtKB-KW"/>
</dbReference>
<evidence type="ECO:0000256" key="1">
    <source>
        <dbReference type="PIRSR" id="PIRSR640198-1"/>
    </source>
</evidence>
<dbReference type="InterPro" id="IPR040198">
    <property type="entry name" value="Fido_containing"/>
</dbReference>
<keyword evidence="2" id="KW-0067">ATP-binding</keyword>
<name>A0A0F5JXU0_9BURK</name>
<gene>
    <name evidence="4" type="ORF">WM40_19495</name>
</gene>
<evidence type="ECO:0000313" key="4">
    <source>
        <dbReference type="EMBL" id="KKB62082.1"/>
    </source>
</evidence>
<dbReference type="PATRIC" id="fig|28092.6.peg.4572"/>
<keyword evidence="5" id="KW-1185">Reference proteome</keyword>
<evidence type="ECO:0000256" key="2">
    <source>
        <dbReference type="PIRSR" id="PIRSR640198-2"/>
    </source>
</evidence>
<feature type="domain" description="Fido" evidence="3">
    <location>
        <begin position="237"/>
        <end position="392"/>
    </location>
</feature>
<evidence type="ECO:0000259" key="3">
    <source>
        <dbReference type="PROSITE" id="PS51459"/>
    </source>
</evidence>
<dbReference type="Proteomes" id="UP000033618">
    <property type="component" value="Unassembled WGS sequence"/>
</dbReference>
<dbReference type="SUPFAM" id="SSF140931">
    <property type="entry name" value="Fic-like"/>
    <property type="match status" value="1"/>
</dbReference>
<reference evidence="4 5" key="1">
    <citation type="submission" date="2015-03" db="EMBL/GenBank/DDBJ databases">
        <title>Draft Genome Sequence of Burkholderia andropogonis type strain ICMP2807, isolated from Sorghum bicolor.</title>
        <authorList>
            <person name="Lopes-Santos L."/>
            <person name="Castro D.B."/>
            <person name="Ottoboni L.M."/>
            <person name="Park D."/>
            <person name="Weirc B.S."/>
            <person name="Destefano S.A."/>
        </authorList>
    </citation>
    <scope>NUCLEOTIDE SEQUENCE [LARGE SCALE GENOMIC DNA]</scope>
    <source>
        <strain evidence="4 5">ICMP2807</strain>
    </source>
</reference>
<dbReference type="EMBL" id="LAQU01000025">
    <property type="protein sequence ID" value="KKB62082.1"/>
    <property type="molecule type" value="Genomic_DNA"/>
</dbReference>
<accession>A0A0F5JXU0</accession>
<organism evidence="4 5">
    <name type="scientific">Robbsia andropogonis</name>
    <dbReference type="NCBI Taxonomy" id="28092"/>
    <lineage>
        <taxon>Bacteria</taxon>
        <taxon>Pseudomonadati</taxon>
        <taxon>Pseudomonadota</taxon>
        <taxon>Betaproteobacteria</taxon>
        <taxon>Burkholderiales</taxon>
        <taxon>Burkholderiaceae</taxon>
        <taxon>Robbsia</taxon>
    </lineage>
</organism>
<dbReference type="PANTHER" id="PTHR13504">
    <property type="entry name" value="FIDO DOMAIN-CONTAINING PROTEIN DDB_G0283145"/>
    <property type="match status" value="1"/>
</dbReference>
<dbReference type="OrthoDB" id="9813719at2"/>
<evidence type="ECO:0000313" key="5">
    <source>
        <dbReference type="Proteomes" id="UP000033618"/>
    </source>
</evidence>
<dbReference type="RefSeq" id="WP_024902878.1">
    <property type="nucleotide sequence ID" value="NZ_CADFGU010000002.1"/>
</dbReference>
<dbReference type="InterPro" id="IPR003812">
    <property type="entry name" value="Fido"/>
</dbReference>
<sequence>MENAIGYRWLANRYGIAATQPYPVESNIGPTRRTTRHDKTVHETYTPVMRPSDTLSAHLTFALKHEGIFLELLARLFQAIPVPEFVDWIMGERTGQYARRAGFLYEWLTGRQLDGVPAVPGGGYVDAIDPEKYIVGTRPENNKRWHVRDNLPGTRTFCPLVRRTNHVNAAQAYDIAAQLDALQVEYGVDTLRRSAVWLTLKESRASFQIEHEQDRKDRIKRFAEVMESRIGVYDRPLARETLADLQREIIGERTTITRFGLRESPVFVGAIEHFRDVIHYIAPHWNDVDRMLDGLETFLTRTEGASPIARAAVLAFGFVYIHPFADGNGRIHRFLINDLLRRDGAVPAPFVLPVSAAITSRAQNMAAYDAVLEVFSKPFMRHYGAFSAFDTPRRFPDGVTSSFAFDAYADAQHAWRYPDLTAHVEYLAELIDRTIRMEMRREAQLMQGWSNARSGVKDILDGPNSDIDRIIRSVKDNNWTLSNKLRMEFPIMDRENLAEPIIAAVRAAFEAMDHSAEDDRES</sequence>
<dbReference type="InterPro" id="IPR036597">
    <property type="entry name" value="Fido-like_dom_sf"/>
</dbReference>
<comment type="caution">
    <text evidence="4">The sequence shown here is derived from an EMBL/GenBank/DDBJ whole genome shotgun (WGS) entry which is preliminary data.</text>
</comment>
<feature type="binding site" evidence="2">
    <location>
        <begin position="326"/>
        <end position="333"/>
    </location>
    <ligand>
        <name>ATP</name>
        <dbReference type="ChEBI" id="CHEBI:30616"/>
    </ligand>
</feature>
<proteinExistence type="predicted"/>
<dbReference type="Gene3D" id="1.10.3290.10">
    <property type="entry name" value="Fido-like domain"/>
    <property type="match status" value="1"/>
</dbReference>